<keyword evidence="2" id="KW-1185">Reference proteome</keyword>
<accession>A0ACA9LWL3</accession>
<proteinExistence type="predicted"/>
<organism evidence="1 2">
    <name type="scientific">Cetraspora pellucida</name>
    <dbReference type="NCBI Taxonomy" id="1433469"/>
    <lineage>
        <taxon>Eukaryota</taxon>
        <taxon>Fungi</taxon>
        <taxon>Fungi incertae sedis</taxon>
        <taxon>Mucoromycota</taxon>
        <taxon>Glomeromycotina</taxon>
        <taxon>Glomeromycetes</taxon>
        <taxon>Diversisporales</taxon>
        <taxon>Gigasporaceae</taxon>
        <taxon>Cetraspora</taxon>
    </lineage>
</organism>
<comment type="caution">
    <text evidence="1">The sequence shown here is derived from an EMBL/GenBank/DDBJ whole genome shotgun (WGS) entry which is preliminary data.</text>
</comment>
<name>A0ACA9LWL3_9GLOM</name>
<dbReference type="Proteomes" id="UP000789366">
    <property type="component" value="Unassembled WGS sequence"/>
</dbReference>
<evidence type="ECO:0000313" key="2">
    <source>
        <dbReference type="Proteomes" id="UP000789366"/>
    </source>
</evidence>
<sequence>MRVKTKYPLLVLVPNLNNEETDLNHEDYVKLIQFGLNYDFCFIEIKEINRIYSNVKQYIFDYYKEASTKICAWDVEGYELVGLLDADMCIIRNMDELLELNLSEDEIAACHACKYFQSYVLYVHHIIRIPENCAYTKGPIYPESTNMPPITNSESYFNSGLIIFHPSKSKYNEIHNRLINHETPDKLLFPEQDLLNEIYKGNWVGLPYIYNALKPMRDCHSPMWSDKDVKNVHYIAKYKPWKEDIIMRTQKLDGRGNISILDKWWWKVYRDEEWNDEDFEG</sequence>
<reference evidence="1" key="1">
    <citation type="submission" date="2021-06" db="EMBL/GenBank/DDBJ databases">
        <authorList>
            <person name="Kallberg Y."/>
            <person name="Tangrot J."/>
            <person name="Rosling A."/>
        </authorList>
    </citation>
    <scope>NUCLEOTIDE SEQUENCE</scope>
    <source>
        <strain evidence="1">28 12/20/2015</strain>
    </source>
</reference>
<evidence type="ECO:0000313" key="1">
    <source>
        <dbReference type="EMBL" id="CAG8553800.1"/>
    </source>
</evidence>
<protein>
    <submittedName>
        <fullName evidence="1">4191_t:CDS:1</fullName>
    </submittedName>
</protein>
<dbReference type="EMBL" id="CAJVPW010005356">
    <property type="protein sequence ID" value="CAG8553800.1"/>
    <property type="molecule type" value="Genomic_DNA"/>
</dbReference>
<gene>
    <name evidence="1" type="ORF">SPELUC_LOCUS5316</name>
</gene>